<evidence type="ECO:0000259" key="1">
    <source>
        <dbReference type="Pfam" id="PF01575"/>
    </source>
</evidence>
<dbReference type="Proteomes" id="UP000445696">
    <property type="component" value="Unassembled WGS sequence"/>
</dbReference>
<dbReference type="Pfam" id="PF01575">
    <property type="entry name" value="MaoC_dehydratas"/>
    <property type="match status" value="1"/>
</dbReference>
<evidence type="ECO:0000313" key="2">
    <source>
        <dbReference type="EMBL" id="MZR22595.1"/>
    </source>
</evidence>
<proteinExistence type="predicted"/>
<dbReference type="InterPro" id="IPR029069">
    <property type="entry name" value="HotDog_dom_sf"/>
</dbReference>
<organism evidence="2 3">
    <name type="scientific">Sneathiella chungangensis</name>
    <dbReference type="NCBI Taxonomy" id="1418234"/>
    <lineage>
        <taxon>Bacteria</taxon>
        <taxon>Pseudomonadati</taxon>
        <taxon>Pseudomonadota</taxon>
        <taxon>Alphaproteobacteria</taxon>
        <taxon>Sneathiellales</taxon>
        <taxon>Sneathiellaceae</taxon>
        <taxon>Sneathiella</taxon>
    </lineage>
</organism>
<dbReference type="OrthoDB" id="9797938at2"/>
<dbReference type="EMBL" id="WTVA01000004">
    <property type="protein sequence ID" value="MZR22595.1"/>
    <property type="molecule type" value="Genomic_DNA"/>
</dbReference>
<dbReference type="RefSeq" id="WP_161339056.1">
    <property type="nucleotide sequence ID" value="NZ_JBHSDG010000004.1"/>
</dbReference>
<comment type="caution">
    <text evidence="2">The sequence shown here is derived from an EMBL/GenBank/DDBJ whole genome shotgun (WGS) entry which is preliminary data.</text>
</comment>
<dbReference type="PANTHER" id="PTHR43664:SF1">
    <property type="entry name" value="BETA-METHYLMALYL-COA DEHYDRATASE"/>
    <property type="match status" value="1"/>
</dbReference>
<keyword evidence="3" id="KW-1185">Reference proteome</keyword>
<evidence type="ECO:0000313" key="3">
    <source>
        <dbReference type="Proteomes" id="UP000445696"/>
    </source>
</evidence>
<protein>
    <submittedName>
        <fullName evidence="2">Acyl dehydratase</fullName>
    </submittedName>
</protein>
<dbReference type="SUPFAM" id="SSF54637">
    <property type="entry name" value="Thioesterase/thiol ester dehydrase-isomerase"/>
    <property type="match status" value="1"/>
</dbReference>
<accession>A0A845MG04</accession>
<dbReference type="CDD" id="cd03454">
    <property type="entry name" value="YdeM"/>
    <property type="match status" value="1"/>
</dbReference>
<name>A0A845MG04_9PROT</name>
<dbReference type="InterPro" id="IPR002539">
    <property type="entry name" value="MaoC-like_dom"/>
</dbReference>
<dbReference type="AlphaFoldDB" id="A0A845MG04"/>
<dbReference type="InterPro" id="IPR052342">
    <property type="entry name" value="MCH/BMMD"/>
</dbReference>
<sequence>MSTIYFEDIEIGEKTVSKVKEVTKAEILDFARKYDPQPFHIDEEAAKKSIYGGLIASGWHTAAILMRLLVDNMTNKRAGLGSPGFDNLRWIRPVRPGDRLRYESTVIEKRNSVSRPDMGIIKADVKLFNQNDEVVLNFTSIGMVQTRPD</sequence>
<dbReference type="Gene3D" id="3.10.129.10">
    <property type="entry name" value="Hotdog Thioesterase"/>
    <property type="match status" value="1"/>
</dbReference>
<reference evidence="2 3" key="1">
    <citation type="journal article" date="2014" name="Int. J. Syst. Evol. Microbiol.">
        <title>Sneathiella chungangensis sp. nov., isolated from a marine sand, and emended description of the genus Sneathiella.</title>
        <authorList>
            <person name="Siamphan C."/>
            <person name="Kim H."/>
            <person name="Lee J.S."/>
            <person name="Kim W."/>
        </authorList>
    </citation>
    <scope>NUCLEOTIDE SEQUENCE [LARGE SCALE GENOMIC DNA]</scope>
    <source>
        <strain evidence="2 3">KCTC 32476</strain>
    </source>
</reference>
<dbReference type="PANTHER" id="PTHR43664">
    <property type="entry name" value="MONOAMINE OXIDASE-RELATED"/>
    <property type="match status" value="1"/>
</dbReference>
<feature type="domain" description="MaoC-like" evidence="1">
    <location>
        <begin position="11"/>
        <end position="112"/>
    </location>
</feature>
<gene>
    <name evidence="2" type="ORF">GQF03_09640</name>
</gene>